<name>A0ACB9X1Q8_CHAAC</name>
<gene>
    <name evidence="1" type="ORF">KUCAC02_004871</name>
</gene>
<dbReference type="EMBL" id="CM043794">
    <property type="protein sequence ID" value="KAI4819631.1"/>
    <property type="molecule type" value="Genomic_DNA"/>
</dbReference>
<dbReference type="Proteomes" id="UP001057452">
    <property type="component" value="Chromosome 10"/>
</dbReference>
<reference evidence="1" key="1">
    <citation type="submission" date="2022-05" db="EMBL/GenBank/DDBJ databases">
        <title>Chromosome-level genome of Chaenocephalus aceratus.</title>
        <authorList>
            <person name="Park H."/>
        </authorList>
    </citation>
    <scope>NUCLEOTIDE SEQUENCE</scope>
    <source>
        <strain evidence="1">KU_202001</strain>
    </source>
</reference>
<keyword evidence="2" id="KW-1185">Reference proteome</keyword>
<sequence length="212" mass="23344">SVCGCPATEGPVFPSGAVCSLRMIRRREEGWAEVSLETRESRDVVCVRAGKREDVRDCSTYLRGRPYVNQVDNFALDTNVRDQAHKRWAHSEAALISHSNTNDVFTSDRQRGPVSPSLLVVLFVHTALSLFLCIQSTSGGKHMREPGNTRRAALLDCLEPSIVLRSDSALSHFNFSEVRGTAPVFISTCGGEPWAGAPTGRNRLPFLQRTGM</sequence>
<evidence type="ECO:0000313" key="1">
    <source>
        <dbReference type="EMBL" id="KAI4819631.1"/>
    </source>
</evidence>
<organism evidence="1 2">
    <name type="scientific">Chaenocephalus aceratus</name>
    <name type="common">Blackfin icefish</name>
    <name type="synonym">Chaenichthys aceratus</name>
    <dbReference type="NCBI Taxonomy" id="36190"/>
    <lineage>
        <taxon>Eukaryota</taxon>
        <taxon>Metazoa</taxon>
        <taxon>Chordata</taxon>
        <taxon>Craniata</taxon>
        <taxon>Vertebrata</taxon>
        <taxon>Euteleostomi</taxon>
        <taxon>Actinopterygii</taxon>
        <taxon>Neopterygii</taxon>
        <taxon>Teleostei</taxon>
        <taxon>Neoteleostei</taxon>
        <taxon>Acanthomorphata</taxon>
        <taxon>Eupercaria</taxon>
        <taxon>Perciformes</taxon>
        <taxon>Notothenioidei</taxon>
        <taxon>Channichthyidae</taxon>
        <taxon>Chaenocephalus</taxon>
    </lineage>
</organism>
<accession>A0ACB9X1Q8</accession>
<protein>
    <submittedName>
        <fullName evidence="1">Uncharacterized protein</fullName>
    </submittedName>
</protein>
<evidence type="ECO:0000313" key="2">
    <source>
        <dbReference type="Proteomes" id="UP001057452"/>
    </source>
</evidence>
<feature type="non-terminal residue" evidence="1">
    <location>
        <position position="1"/>
    </location>
</feature>
<feature type="non-terminal residue" evidence="1">
    <location>
        <position position="212"/>
    </location>
</feature>
<comment type="caution">
    <text evidence="1">The sequence shown here is derived from an EMBL/GenBank/DDBJ whole genome shotgun (WGS) entry which is preliminary data.</text>
</comment>
<proteinExistence type="predicted"/>